<dbReference type="GO" id="GO:0015833">
    <property type="term" value="P:peptide transport"/>
    <property type="evidence" value="ECO:0007669"/>
    <property type="project" value="TreeGrafter"/>
</dbReference>
<comment type="caution">
    <text evidence="5">The sequence shown here is derived from an EMBL/GenBank/DDBJ whole genome shotgun (WGS) entry which is preliminary data.</text>
</comment>
<dbReference type="CDD" id="cd08503">
    <property type="entry name" value="PBP2_NikA_DppA_OppA_like_17"/>
    <property type="match status" value="1"/>
</dbReference>
<dbReference type="InterPro" id="IPR030678">
    <property type="entry name" value="Peptide/Ni-bd"/>
</dbReference>
<dbReference type="GO" id="GO:0030288">
    <property type="term" value="C:outer membrane-bounded periplasmic space"/>
    <property type="evidence" value="ECO:0007669"/>
    <property type="project" value="UniProtKB-ARBA"/>
</dbReference>
<keyword evidence="6" id="KW-1185">Reference proteome</keyword>
<dbReference type="PANTHER" id="PTHR30290">
    <property type="entry name" value="PERIPLASMIC BINDING COMPONENT OF ABC TRANSPORTER"/>
    <property type="match status" value="1"/>
</dbReference>
<dbReference type="Gene3D" id="3.90.76.10">
    <property type="entry name" value="Dipeptide-binding Protein, Domain 1"/>
    <property type="match status" value="1"/>
</dbReference>
<feature type="domain" description="Solute-binding protein family 5" evidence="4">
    <location>
        <begin position="109"/>
        <end position="452"/>
    </location>
</feature>
<dbReference type="PANTHER" id="PTHR30290:SF38">
    <property type="entry name" value="D,D-DIPEPTIDE-BINDING PERIPLASMIC PROTEIN DDPA-RELATED"/>
    <property type="match status" value="1"/>
</dbReference>
<evidence type="ECO:0000313" key="5">
    <source>
        <dbReference type="EMBL" id="MCT8991681.1"/>
    </source>
</evidence>
<dbReference type="InterPro" id="IPR000914">
    <property type="entry name" value="SBP_5_dom"/>
</dbReference>
<dbReference type="Gene3D" id="3.10.105.10">
    <property type="entry name" value="Dipeptide-binding Protein, Domain 3"/>
    <property type="match status" value="1"/>
</dbReference>
<sequence>MRFFKSNSDRVPARIAALAEKARAGKMDRREFLALASAFGATTAGAYAMAGLAAPKRALAQEPVKGGILRIAMWIKDPKDPMTADWSEIANAMRQTLEPLVKYTRDFTFEGRLLEGWEINEDATEYILKVRQGVTWNNGDSFSADDVIYNLTRWCDRSIEGNSMATRLAALIDPDTNKAREGAIEKVDDYTVRLHLLSPDISIIAGFADYPGLLVHPSFDETGRDFVANPIGTGPFELVSYEVGNRVVYKRREDGKWWGGEPYLDGIEFIDYGPDPSAMVSMFEAGEVHANYETSADYVDILDSLGLVKSEVMTATTLVARMNVDNKPYDDQKVRKALQLAVDNATVLALGYGGAGEVAENHHVCPIHPEYAELPPISRDVDAAKAMMEEAGQSDFEHVLITVDEDWHKNTGDAIAAQIREAGFKVRREVLPGSTFWNDWTKYPFSMTNWNMRPLGIQVIALAYRTGSSWNESAYSNEELDAMIDQALTMPDPDQRRDVMAKIEKHIQDAGIIIQPYWRKLVNHASPEVKNYGMHQTFEIDLHDVWLEA</sequence>
<dbReference type="RefSeq" id="WP_261516613.1">
    <property type="nucleotide sequence ID" value="NZ_JAODNV010000018.1"/>
</dbReference>
<dbReference type="AlphaFoldDB" id="A0A9X2XBG9"/>
<gene>
    <name evidence="5" type="ORF">NYR54_15495</name>
</gene>
<accession>A0A9X2XBG9</accession>
<protein>
    <submittedName>
        <fullName evidence="5">ABC transporter substrate-binding protein</fullName>
    </submittedName>
</protein>
<evidence type="ECO:0000259" key="4">
    <source>
        <dbReference type="Pfam" id="PF00496"/>
    </source>
</evidence>
<dbReference type="EMBL" id="JAODNV010000018">
    <property type="protein sequence ID" value="MCT8991681.1"/>
    <property type="molecule type" value="Genomic_DNA"/>
</dbReference>
<dbReference type="Gene3D" id="3.40.190.10">
    <property type="entry name" value="Periplasmic binding protein-like II"/>
    <property type="match status" value="1"/>
</dbReference>
<keyword evidence="3" id="KW-0732">Signal</keyword>
<comment type="similarity">
    <text evidence="2">Belongs to the bacterial solute-binding protein 5 family.</text>
</comment>
<dbReference type="SUPFAM" id="SSF53850">
    <property type="entry name" value="Periplasmic binding protein-like II"/>
    <property type="match status" value="1"/>
</dbReference>
<reference evidence="5" key="1">
    <citation type="submission" date="2022-08" db="EMBL/GenBank/DDBJ databases">
        <title>Chelativorans sichuanense sp. nov., a paraffin oil-degrading bacterium isolated from a mixture of oil-based drill cuttings and paddy soil.</title>
        <authorList>
            <person name="Yu J."/>
            <person name="Liu H."/>
            <person name="Chen Q."/>
        </authorList>
    </citation>
    <scope>NUCLEOTIDE SEQUENCE</scope>
    <source>
        <strain evidence="5">SCAU 2101</strain>
    </source>
</reference>
<evidence type="ECO:0000256" key="2">
    <source>
        <dbReference type="ARBA" id="ARBA00005695"/>
    </source>
</evidence>
<organism evidence="5 6">
    <name type="scientific">Chelativorans petroleitrophicus</name>
    <dbReference type="NCBI Taxonomy" id="2975484"/>
    <lineage>
        <taxon>Bacteria</taxon>
        <taxon>Pseudomonadati</taxon>
        <taxon>Pseudomonadota</taxon>
        <taxon>Alphaproteobacteria</taxon>
        <taxon>Hyphomicrobiales</taxon>
        <taxon>Phyllobacteriaceae</taxon>
        <taxon>Chelativorans</taxon>
    </lineage>
</organism>
<dbReference type="GO" id="GO:1904680">
    <property type="term" value="F:peptide transmembrane transporter activity"/>
    <property type="evidence" value="ECO:0007669"/>
    <property type="project" value="TreeGrafter"/>
</dbReference>
<dbReference type="PIRSF" id="PIRSF002741">
    <property type="entry name" value="MppA"/>
    <property type="match status" value="1"/>
</dbReference>
<comment type="subcellular location">
    <subcellularLocation>
        <location evidence="1">Periplasm</location>
    </subcellularLocation>
</comment>
<dbReference type="GO" id="GO:0043190">
    <property type="term" value="C:ATP-binding cassette (ABC) transporter complex"/>
    <property type="evidence" value="ECO:0007669"/>
    <property type="project" value="InterPro"/>
</dbReference>
<dbReference type="Pfam" id="PF00496">
    <property type="entry name" value="SBP_bac_5"/>
    <property type="match status" value="1"/>
</dbReference>
<evidence type="ECO:0000313" key="6">
    <source>
        <dbReference type="Proteomes" id="UP001149009"/>
    </source>
</evidence>
<dbReference type="PROSITE" id="PS51318">
    <property type="entry name" value="TAT"/>
    <property type="match status" value="1"/>
</dbReference>
<dbReference type="Proteomes" id="UP001149009">
    <property type="component" value="Unassembled WGS sequence"/>
</dbReference>
<evidence type="ECO:0000256" key="1">
    <source>
        <dbReference type="ARBA" id="ARBA00004418"/>
    </source>
</evidence>
<dbReference type="InterPro" id="IPR039424">
    <property type="entry name" value="SBP_5"/>
</dbReference>
<dbReference type="InterPro" id="IPR006311">
    <property type="entry name" value="TAT_signal"/>
</dbReference>
<proteinExistence type="inferred from homology"/>
<evidence type="ECO:0000256" key="3">
    <source>
        <dbReference type="ARBA" id="ARBA00022729"/>
    </source>
</evidence>
<name>A0A9X2XBG9_9HYPH</name>